<accession>A0A8T0EC21</accession>
<reference evidence="2" key="2">
    <citation type="submission" date="2020-06" db="EMBL/GenBank/DDBJ databases">
        <authorList>
            <person name="Sheffer M."/>
        </authorList>
    </citation>
    <scope>NUCLEOTIDE SEQUENCE</scope>
</reference>
<dbReference type="EMBL" id="JABXBU010002230">
    <property type="protein sequence ID" value="KAF8767981.1"/>
    <property type="molecule type" value="Genomic_DNA"/>
</dbReference>
<gene>
    <name evidence="2" type="ORF">HNY73_020848</name>
</gene>
<evidence type="ECO:0000313" key="3">
    <source>
        <dbReference type="Proteomes" id="UP000807504"/>
    </source>
</evidence>
<evidence type="ECO:0000256" key="1">
    <source>
        <dbReference type="SAM" id="SignalP"/>
    </source>
</evidence>
<dbReference type="PANTHER" id="PTHR24367:SF318">
    <property type="entry name" value="LEUCINE-RICH GLIOMA-INACTIVATED PROTEIN 1-LIKE"/>
    <property type="match status" value="1"/>
</dbReference>
<reference evidence="2" key="1">
    <citation type="journal article" date="2020" name="bioRxiv">
        <title>Chromosome-level reference genome of the European wasp spider Argiope bruennichi: a resource for studies on range expansion and evolutionary adaptation.</title>
        <authorList>
            <person name="Sheffer M.M."/>
            <person name="Hoppe A."/>
            <person name="Krehenwinkel H."/>
            <person name="Uhl G."/>
            <person name="Kuss A.W."/>
            <person name="Jensen L."/>
            <person name="Jensen C."/>
            <person name="Gillespie R.G."/>
            <person name="Hoff K.J."/>
            <person name="Prost S."/>
        </authorList>
    </citation>
    <scope>NUCLEOTIDE SEQUENCE</scope>
</reference>
<organism evidence="2 3">
    <name type="scientific">Argiope bruennichi</name>
    <name type="common">Wasp spider</name>
    <name type="synonym">Aranea bruennichi</name>
    <dbReference type="NCBI Taxonomy" id="94029"/>
    <lineage>
        <taxon>Eukaryota</taxon>
        <taxon>Metazoa</taxon>
        <taxon>Ecdysozoa</taxon>
        <taxon>Arthropoda</taxon>
        <taxon>Chelicerata</taxon>
        <taxon>Arachnida</taxon>
        <taxon>Araneae</taxon>
        <taxon>Araneomorphae</taxon>
        <taxon>Entelegynae</taxon>
        <taxon>Araneoidea</taxon>
        <taxon>Araneidae</taxon>
        <taxon>Argiope</taxon>
    </lineage>
</organism>
<keyword evidence="1" id="KW-0732">Signal</keyword>
<keyword evidence="3" id="KW-1185">Reference proteome</keyword>
<dbReference type="Gene3D" id="3.80.10.10">
    <property type="entry name" value="Ribonuclease Inhibitor"/>
    <property type="match status" value="1"/>
</dbReference>
<dbReference type="InterPro" id="IPR032675">
    <property type="entry name" value="LRR_dom_sf"/>
</dbReference>
<feature type="chain" id="PRO_5035822787" evidence="1">
    <location>
        <begin position="20"/>
        <end position="317"/>
    </location>
</feature>
<feature type="signal peptide" evidence="1">
    <location>
        <begin position="1"/>
        <end position="19"/>
    </location>
</feature>
<evidence type="ECO:0000313" key="2">
    <source>
        <dbReference type="EMBL" id="KAF8767981.1"/>
    </source>
</evidence>
<comment type="caution">
    <text evidence="2">The sequence shown here is derived from an EMBL/GenBank/DDBJ whole genome shotgun (WGS) entry which is preliminary data.</text>
</comment>
<dbReference type="Proteomes" id="UP000807504">
    <property type="component" value="Unassembled WGS sequence"/>
</dbReference>
<proteinExistence type="predicted"/>
<dbReference type="AlphaFoldDB" id="A0A8T0EC21"/>
<name>A0A8T0EC21_ARGBR</name>
<sequence>MWFSLILLSFSTIITTSIGFSNSSDKAHCPPPEEVKPCTCSDSGEVSALCTGIHDESAIINVFSKHSNWNIHAVHFDRCILDYIPSAIVNYGNIEKLNVSSSTLSSLFDEPPTKTPKITIYLYDVKFSRGIEWELLANSSISGLGTFNVDIRHFGKDFKEYMPEVVKHLWFEDSKTVRITHQAFQRMINLEILTLTGGSLKHISRDMFPRPWNIKFLNLSRQKFTSLPKDLFEDLPELTMFSIMKNHLTTIDVDIFTKSGASYFLHDNPIYCNCDIKWITTSGKESSKVFFGKCADPDSFKGKSLNTLTEEDFNFCQ</sequence>
<dbReference type="InterPro" id="IPR051295">
    <property type="entry name" value="LGI_related"/>
</dbReference>
<dbReference type="PANTHER" id="PTHR24367">
    <property type="entry name" value="LEUCINE-RICH REPEAT-CONTAINING PROTEIN"/>
    <property type="match status" value="1"/>
</dbReference>
<protein>
    <submittedName>
        <fullName evidence="2">Nyctalopin like protein</fullName>
    </submittedName>
</protein>
<dbReference type="SUPFAM" id="SSF52058">
    <property type="entry name" value="L domain-like"/>
    <property type="match status" value="1"/>
</dbReference>